<evidence type="ECO:0000259" key="2">
    <source>
        <dbReference type="Pfam" id="PF00501"/>
    </source>
</evidence>
<organism evidence="4 5">
    <name type="scientific">Amycolatopsis tucumanensis</name>
    <dbReference type="NCBI Taxonomy" id="401106"/>
    <lineage>
        <taxon>Bacteria</taxon>
        <taxon>Bacillati</taxon>
        <taxon>Actinomycetota</taxon>
        <taxon>Actinomycetes</taxon>
        <taxon>Pseudonocardiales</taxon>
        <taxon>Pseudonocardiaceae</taxon>
        <taxon>Amycolatopsis</taxon>
    </lineage>
</organism>
<name>A0ABP7I5Y2_9PSEU</name>
<dbReference type="InterPro" id="IPR050237">
    <property type="entry name" value="ATP-dep_AMP-bd_enzyme"/>
</dbReference>
<evidence type="ECO:0000313" key="5">
    <source>
        <dbReference type="Proteomes" id="UP001501624"/>
    </source>
</evidence>
<dbReference type="GO" id="GO:0016874">
    <property type="term" value="F:ligase activity"/>
    <property type="evidence" value="ECO:0007669"/>
    <property type="project" value="UniProtKB-KW"/>
</dbReference>
<dbReference type="RefSeq" id="WP_237338221.1">
    <property type="nucleotide sequence ID" value="NZ_BAABCM010000003.1"/>
</dbReference>
<dbReference type="SUPFAM" id="SSF56801">
    <property type="entry name" value="Acetyl-CoA synthetase-like"/>
    <property type="match status" value="1"/>
</dbReference>
<dbReference type="PROSITE" id="PS00455">
    <property type="entry name" value="AMP_BINDING"/>
    <property type="match status" value="1"/>
</dbReference>
<dbReference type="PANTHER" id="PTHR43767">
    <property type="entry name" value="LONG-CHAIN-FATTY-ACID--COA LIGASE"/>
    <property type="match status" value="1"/>
</dbReference>
<dbReference type="Pfam" id="PF00501">
    <property type="entry name" value="AMP-binding"/>
    <property type="match status" value="1"/>
</dbReference>
<keyword evidence="4" id="KW-0436">Ligase</keyword>
<dbReference type="Gene3D" id="3.40.50.12780">
    <property type="entry name" value="N-terminal domain of ligase-like"/>
    <property type="match status" value="1"/>
</dbReference>
<feature type="region of interest" description="Disordered" evidence="1">
    <location>
        <begin position="496"/>
        <end position="526"/>
    </location>
</feature>
<dbReference type="InterPro" id="IPR025110">
    <property type="entry name" value="AMP-bd_C"/>
</dbReference>
<dbReference type="PANTHER" id="PTHR43767:SF1">
    <property type="entry name" value="NONRIBOSOMAL PEPTIDE SYNTHASE PES1 (EUROFUNG)-RELATED"/>
    <property type="match status" value="1"/>
</dbReference>
<evidence type="ECO:0000313" key="4">
    <source>
        <dbReference type="EMBL" id="GAA3811243.1"/>
    </source>
</evidence>
<protein>
    <submittedName>
        <fullName evidence="4">ATP-dependent acyl-CoA ligase</fullName>
    </submittedName>
</protein>
<feature type="domain" description="AMP-binding enzyme C-terminal" evidence="3">
    <location>
        <begin position="421"/>
        <end position="498"/>
    </location>
</feature>
<evidence type="ECO:0000256" key="1">
    <source>
        <dbReference type="SAM" id="MobiDB-lite"/>
    </source>
</evidence>
<sequence>MTSASSRTPLVDAVRTDLPSLLRKRAAAQPEQVFVESFDGTTWTYREVWDKAAAVAGWLSAAGCGKGDRVVCVTGNRPEILAVLFGANLIGAIFVPLNPELKGQFLGHQLANSEPAVVFVQADLLETVRDAGLPGSVREVVVFGEPRWDEVVAHAPIAEPAELAPSDISTILYTSGTTGPAKGVLLPHAHCVLFGAGIATHLRMTPADKEYVALPLFHANGLFMQVGAVLFAGAQFYLAKRFSASGWLPDVRRTGATITHLLGVMADFVLHQPPSDADLDHGLRAVLSIPVSDEGAPEFERRFGVEVLHGFGMTECNMVAYSTSGRNSGKALDAFELAIADAETGQLLPAGTVGEIVVRPRIPGAFMAGYFKMPDKTVEAWRDLWFHTGDAGFLDEQSRLHFVDRIKDCIRRRGENISSYEVEQAVLHYPGIAECAAVGVKTDDAGGEDEVMICVVPDPGAEIDPSALTEFCRERMPKHMVPSFVKVMTELPKTATGKLQKAPLRESTNGAADVRRRHAAQPRISA</sequence>
<dbReference type="InterPro" id="IPR020845">
    <property type="entry name" value="AMP-binding_CS"/>
</dbReference>
<comment type="caution">
    <text evidence="4">The sequence shown here is derived from an EMBL/GenBank/DDBJ whole genome shotgun (WGS) entry which is preliminary data.</text>
</comment>
<evidence type="ECO:0000259" key="3">
    <source>
        <dbReference type="Pfam" id="PF13193"/>
    </source>
</evidence>
<dbReference type="Pfam" id="PF13193">
    <property type="entry name" value="AMP-binding_C"/>
    <property type="match status" value="1"/>
</dbReference>
<proteinExistence type="predicted"/>
<feature type="domain" description="AMP-dependent synthetase/ligase" evidence="2">
    <location>
        <begin position="23"/>
        <end position="370"/>
    </location>
</feature>
<keyword evidence="5" id="KW-1185">Reference proteome</keyword>
<dbReference type="EMBL" id="BAABCM010000003">
    <property type="protein sequence ID" value="GAA3811243.1"/>
    <property type="molecule type" value="Genomic_DNA"/>
</dbReference>
<dbReference type="Gene3D" id="3.30.300.30">
    <property type="match status" value="1"/>
</dbReference>
<reference evidence="5" key="1">
    <citation type="journal article" date="2019" name="Int. J. Syst. Evol. Microbiol.">
        <title>The Global Catalogue of Microorganisms (GCM) 10K type strain sequencing project: providing services to taxonomists for standard genome sequencing and annotation.</title>
        <authorList>
            <consortium name="The Broad Institute Genomics Platform"/>
            <consortium name="The Broad Institute Genome Sequencing Center for Infectious Disease"/>
            <person name="Wu L."/>
            <person name="Ma J."/>
        </authorList>
    </citation>
    <scope>NUCLEOTIDE SEQUENCE [LARGE SCALE GENOMIC DNA]</scope>
    <source>
        <strain evidence="5">JCM 17017</strain>
    </source>
</reference>
<gene>
    <name evidence="4" type="ORF">GCM10022380_31320</name>
</gene>
<dbReference type="InterPro" id="IPR000873">
    <property type="entry name" value="AMP-dep_synth/lig_dom"/>
</dbReference>
<dbReference type="InterPro" id="IPR045851">
    <property type="entry name" value="AMP-bd_C_sf"/>
</dbReference>
<dbReference type="Proteomes" id="UP001501624">
    <property type="component" value="Unassembled WGS sequence"/>
</dbReference>
<accession>A0ABP7I5Y2</accession>
<dbReference type="InterPro" id="IPR042099">
    <property type="entry name" value="ANL_N_sf"/>
</dbReference>